<dbReference type="GO" id="GO:0016787">
    <property type="term" value="F:hydrolase activity"/>
    <property type="evidence" value="ECO:0007669"/>
    <property type="project" value="UniProtKB-KW"/>
</dbReference>
<accession>A0ABD5LR77</accession>
<comment type="caution">
    <text evidence="1">The sequence shown here is derived from an EMBL/GenBank/DDBJ whole genome shotgun (WGS) entry which is preliminary data.</text>
</comment>
<gene>
    <name evidence="1" type="ORF">ABVB70_19110</name>
</gene>
<keyword evidence="1" id="KW-0378">Hydrolase</keyword>
<dbReference type="Pfam" id="PF05990">
    <property type="entry name" value="DUF900"/>
    <property type="match status" value="1"/>
</dbReference>
<dbReference type="PIRSF" id="PIRSF033909">
    <property type="entry name" value="UCP033909"/>
    <property type="match status" value="1"/>
</dbReference>
<proteinExistence type="predicted"/>
<dbReference type="PANTHER" id="PTHR36513:SF1">
    <property type="entry name" value="TRANSMEMBRANE PROTEIN"/>
    <property type="match status" value="1"/>
</dbReference>
<dbReference type="Proteomes" id="UP001438189">
    <property type="component" value="Unassembled WGS sequence"/>
</dbReference>
<dbReference type="Gene3D" id="3.40.50.1820">
    <property type="entry name" value="alpha/beta hydrolase"/>
    <property type="match status" value="1"/>
</dbReference>
<dbReference type="InterPro" id="IPR029058">
    <property type="entry name" value="AB_hydrolase_fold"/>
</dbReference>
<dbReference type="SUPFAM" id="SSF53474">
    <property type="entry name" value="alpha/beta-Hydrolases"/>
    <property type="match status" value="1"/>
</dbReference>
<dbReference type="EMBL" id="JBETME010000008">
    <property type="protein sequence ID" value="MES4992447.1"/>
    <property type="molecule type" value="Genomic_DNA"/>
</dbReference>
<evidence type="ECO:0000313" key="1">
    <source>
        <dbReference type="EMBL" id="MES4992447.1"/>
    </source>
</evidence>
<organism evidence="1 2">
    <name type="scientific">Agrobacterium radiobacter</name>
    <dbReference type="NCBI Taxonomy" id="362"/>
    <lineage>
        <taxon>Bacteria</taxon>
        <taxon>Pseudomonadati</taxon>
        <taxon>Pseudomonadota</taxon>
        <taxon>Alphaproteobacteria</taxon>
        <taxon>Hyphomicrobiales</taxon>
        <taxon>Rhizobiaceae</taxon>
        <taxon>Rhizobium/Agrobacterium group</taxon>
        <taxon>Agrobacterium</taxon>
        <taxon>Agrobacterium tumefaciens complex</taxon>
    </lineage>
</organism>
<reference evidence="1 2" key="1">
    <citation type="submission" date="2024-06" db="EMBL/GenBank/DDBJ databases">
        <title>Genome sequencing of Agrobacterium spp. from tobacco in Serbia.</title>
        <authorList>
            <person name="Ilicic R.J."/>
            <person name="Studholme D.J."/>
            <person name="Jelusic A."/>
            <person name="Barac G."/>
            <person name="Bagi F."/>
            <person name="Popovic Milovanovic T."/>
        </authorList>
    </citation>
    <scope>NUCLEOTIDE SEQUENCE [LARGE SCALE GENOMIC DNA]</scope>
    <source>
        <strain evidence="1 2">DA1</strain>
    </source>
</reference>
<dbReference type="AlphaFoldDB" id="A0ABD5LR77"/>
<protein>
    <submittedName>
        <fullName evidence="1">Alpha/beta hydrolase</fullName>
    </submittedName>
</protein>
<dbReference type="InterPro" id="IPR014586">
    <property type="entry name" value="UCP033909"/>
</dbReference>
<name>A0ABD5LR77_AGRRD</name>
<dbReference type="PANTHER" id="PTHR36513">
    <property type="entry name" value="ABC TRANSMEMBRANE TYPE-1 DOMAIN-CONTAINING PROTEIN"/>
    <property type="match status" value="1"/>
</dbReference>
<dbReference type="RefSeq" id="WP_353574555.1">
    <property type="nucleotide sequence ID" value="NZ_JBETME010000008.1"/>
</dbReference>
<evidence type="ECO:0000313" key="2">
    <source>
        <dbReference type="Proteomes" id="UP001438189"/>
    </source>
</evidence>
<dbReference type="InterPro" id="IPR010297">
    <property type="entry name" value="DUF900_hydrolase"/>
</dbReference>
<sequence length="404" mass="43715">MTGLIIAAVLTGCAGRPIGVLQPSGKTSPEASVVDVLVATTRKPSDDKSLAFTGERADQLAITEIRVSIPPARSRKVGQVQWPKRLPANPATDFSTISVKSIESDEAARSWLKSHMPASRRVMIFVHGFNNTYEAAVYRFTQIVHDSDADVAPLIFTWPSRASVFDYNYDKESTNYSRDALEEVLRQTADNPAVGEITIMAHSMGSWLTIEALRQMAIRDGHVASKIKNVILASPDLDVDVFGKQWQSMGKKRPNMTIFVSRDDRALSLSRRISGNIDRLGQIDPSVEPYKSELEKSGITIIDLTALKSGDGLNHGKFAESPEVVKLIGTRLVTGQTITDSEIGVGDRLGAVAIGAAQTVGGTASVLVNAPIAVFDPQTRRNYGQQLDRLGRASGNTINSVTGQ</sequence>